<dbReference type="AlphaFoldDB" id="A0AAF0AZ64"/>
<evidence type="ECO:0000256" key="5">
    <source>
        <dbReference type="SAM" id="MobiDB-lite"/>
    </source>
</evidence>
<dbReference type="GO" id="GO:0006893">
    <property type="term" value="P:Golgi to plasma membrane transport"/>
    <property type="evidence" value="ECO:0007669"/>
    <property type="project" value="UniProtKB-UniRule"/>
</dbReference>
<protein>
    <recommendedName>
        <fullName evidence="4">Exocyst complex component SEC5</fullName>
    </recommendedName>
</protein>
<feature type="region of interest" description="Disordered" evidence="5">
    <location>
        <begin position="30"/>
        <end position="74"/>
    </location>
</feature>
<comment type="function">
    <text evidence="4">Component of the exocyst complex involved in the docking of exocytic vesicles with fusion sites on the plasma membrane.</text>
</comment>
<accession>A0AAF0AZ64</accession>
<dbReference type="GeneID" id="80877942"/>
<evidence type="ECO:0000313" key="7">
    <source>
        <dbReference type="EMBL" id="WBW75515.1"/>
    </source>
</evidence>
<dbReference type="EMBL" id="CP115613">
    <property type="protein sequence ID" value="WBW75515.1"/>
    <property type="molecule type" value="Genomic_DNA"/>
</dbReference>
<feature type="compositionally biased region" description="Basic and acidic residues" evidence="5">
    <location>
        <begin position="42"/>
        <end position="52"/>
    </location>
</feature>
<keyword evidence="4" id="KW-0653">Protein transport</keyword>
<gene>
    <name evidence="7" type="primary">sec5</name>
    <name evidence="7" type="ORF">SOMG_04468</name>
</gene>
<dbReference type="PANTHER" id="PTHR13043:SF1">
    <property type="entry name" value="EXOCYST COMPLEX COMPONENT 2"/>
    <property type="match status" value="1"/>
</dbReference>
<feature type="compositionally biased region" description="Polar residues" evidence="5">
    <location>
        <begin position="102"/>
        <end position="111"/>
    </location>
</feature>
<dbReference type="Pfam" id="PF15469">
    <property type="entry name" value="Sec5"/>
    <property type="match status" value="1"/>
</dbReference>
<comment type="similarity">
    <text evidence="1 4">Belongs to the SEC5 family.</text>
</comment>
<keyword evidence="3 4" id="KW-0268">Exocytosis</keyword>
<dbReference type="GO" id="GO:0015031">
    <property type="term" value="P:protein transport"/>
    <property type="evidence" value="ECO:0007669"/>
    <property type="project" value="UniProtKB-KW"/>
</dbReference>
<organism evidence="7 8">
    <name type="scientific">Schizosaccharomyces osmophilus</name>
    <dbReference type="NCBI Taxonomy" id="2545709"/>
    <lineage>
        <taxon>Eukaryota</taxon>
        <taxon>Fungi</taxon>
        <taxon>Dikarya</taxon>
        <taxon>Ascomycota</taxon>
        <taxon>Taphrinomycotina</taxon>
        <taxon>Schizosaccharomycetes</taxon>
        <taxon>Schizosaccharomycetales</taxon>
        <taxon>Schizosaccharomycetaceae</taxon>
        <taxon>Schizosaccharomyces</taxon>
    </lineage>
</organism>
<dbReference type="KEGG" id="som:SOMG_04468"/>
<name>A0AAF0AZ64_9SCHI</name>
<dbReference type="GO" id="GO:0000145">
    <property type="term" value="C:exocyst"/>
    <property type="evidence" value="ECO:0007669"/>
    <property type="project" value="UniProtKB-UniRule"/>
</dbReference>
<dbReference type="InterPro" id="IPR039481">
    <property type="entry name" value="EXOC2/Sec5_N_dom"/>
</dbReference>
<feature type="domain" description="Exocyst complex component EXOC2/Sec5 N-terminal" evidence="6">
    <location>
        <begin position="132"/>
        <end position="346"/>
    </location>
</feature>
<evidence type="ECO:0000256" key="4">
    <source>
        <dbReference type="RuleBase" id="RU365069"/>
    </source>
</evidence>
<reference evidence="7 8" key="1">
    <citation type="journal article" date="2023" name="G3 (Bethesda)">
        <title>A high-quality reference genome for the fission yeast Schizosaccharomyces osmophilus.</title>
        <authorList>
            <person name="Jia G.S."/>
            <person name="Zhang W.C."/>
            <person name="Liang Y."/>
            <person name="Liu X.H."/>
            <person name="Rhind N."/>
            <person name="Pidoux A."/>
            <person name="Brysch-Herzberg M."/>
            <person name="Du L.L."/>
        </authorList>
    </citation>
    <scope>NUCLEOTIDE SEQUENCE [LARGE SCALE GENOMIC DNA]</scope>
    <source>
        <strain evidence="7 8">CBS 15793</strain>
    </source>
</reference>
<evidence type="ECO:0000259" key="6">
    <source>
        <dbReference type="Pfam" id="PF15469"/>
    </source>
</evidence>
<feature type="region of interest" description="Disordered" evidence="5">
    <location>
        <begin position="102"/>
        <end position="127"/>
    </location>
</feature>
<keyword evidence="2 4" id="KW-0813">Transport</keyword>
<evidence type="ECO:0000256" key="2">
    <source>
        <dbReference type="ARBA" id="ARBA00022448"/>
    </source>
</evidence>
<dbReference type="Proteomes" id="UP001212411">
    <property type="component" value="Chromosome 3"/>
</dbReference>
<dbReference type="GO" id="GO:0006887">
    <property type="term" value="P:exocytosis"/>
    <property type="evidence" value="ECO:0007669"/>
    <property type="project" value="UniProtKB-KW"/>
</dbReference>
<evidence type="ECO:0000256" key="1">
    <source>
        <dbReference type="ARBA" id="ARBA00010578"/>
    </source>
</evidence>
<dbReference type="InterPro" id="IPR029175">
    <property type="entry name" value="EXOC2/Sec5"/>
</dbReference>
<keyword evidence="8" id="KW-1185">Reference proteome</keyword>
<comment type="subunit">
    <text evidence="4">Component of the exocyst complex.</text>
</comment>
<dbReference type="RefSeq" id="XP_056039758.1">
    <property type="nucleotide sequence ID" value="XM_056183253.1"/>
</dbReference>
<dbReference type="PANTHER" id="PTHR13043">
    <property type="entry name" value="EXOCYST COMPLEX COMPONENT SEC5"/>
    <property type="match status" value="1"/>
</dbReference>
<proteinExistence type="inferred from homology"/>
<evidence type="ECO:0000256" key="3">
    <source>
        <dbReference type="ARBA" id="ARBA00022483"/>
    </source>
</evidence>
<evidence type="ECO:0000313" key="8">
    <source>
        <dbReference type="Proteomes" id="UP001212411"/>
    </source>
</evidence>
<sequence length="816" mass="93119">MNEDDEILAHYGLKSFHQDYWTEKSDLDLRGQPAPLSSPLDSAHHGRNRSDDILQTTGSGSDPYYPNGVQGNPVAHSAMKRSQTSAMPSMTIPMMERSKYDSASSNWSRGSPSAVVGMNGKVQTKKPSNGSRLLLGLMETNFNKFIATKETIDNVYAQIVSTLGEHGQLNTMEICEESLNEAIKEFHGLDDESMKQLDVDYGKLLVLQQCKVFYSLPEKFRQFYEQEKYSKLLQEYKKAKIVYEKEHDRALRNNKPLATLMEHAWHVAQSSLDSLASSIWNRILHTEGDFSYIIESLSDLLKIKSNPISGRDPVLYAMVSQQKHLYTFMKEKFSYYESLIKLRQDESGKFAYAQASLMLVWKAVSRGGDLDYALRGRPEVFAGMQLIEWASVCVGAITQEIKEIELLTKEFLAGTIQKDYPEDAKRYGHDPKQMGVIVEKLNSQFTELLYNFVGERGERLELDGANVLIQLHYFQRVADLLPKKARPIFSMAATRSLVDTWILQHVTRAQTPDLSSLFIFKGTDSQYLRPELLIIDILKGLEHLYQAPQRDEIIKEIHEAFYKVLYTAAYVPAIDTTTASNFADWDSSLTTLIDSCVEKTQHRNAEELTSLVLTMRKKFPILSFCLFKEDIFDMTSRIFTIKERLPSLQTYLIHSFPLNQTAPSLEHTFHDSLGTLMQLYTIILLQEIMSSQWLTKQTRVSSNANSIHAFTFELCTLLERVYLEVKEALPAKEAHRWMSFVTSSLTKFFLVQCTTAALQDLPVIIQILQRCVSSPVMSKLLEIQKSDPVVDSPATEQKLTNLLSRYKFQFPEMSFS</sequence>